<dbReference type="GO" id="GO:0008859">
    <property type="term" value="F:exoribonuclease II activity"/>
    <property type="evidence" value="ECO:0007669"/>
    <property type="project" value="UniProtKB-EC"/>
</dbReference>
<dbReference type="PANTHER" id="PTHR23355">
    <property type="entry name" value="RIBONUCLEASE"/>
    <property type="match status" value="1"/>
</dbReference>
<dbReference type="EMBL" id="MLJW01000004">
    <property type="protein sequence ID" value="OIR17608.1"/>
    <property type="molecule type" value="Genomic_DNA"/>
</dbReference>
<comment type="caution">
    <text evidence="2">The sequence shown here is derived from an EMBL/GenBank/DDBJ whole genome shotgun (WGS) entry which is preliminary data.</text>
</comment>
<dbReference type="SMART" id="SM00955">
    <property type="entry name" value="RNB"/>
    <property type="match status" value="1"/>
</dbReference>
<organism evidence="2">
    <name type="scientific">mine drainage metagenome</name>
    <dbReference type="NCBI Taxonomy" id="410659"/>
    <lineage>
        <taxon>unclassified sequences</taxon>
        <taxon>metagenomes</taxon>
        <taxon>ecological metagenomes</taxon>
    </lineage>
</organism>
<reference evidence="2" key="1">
    <citation type="submission" date="2016-10" db="EMBL/GenBank/DDBJ databases">
        <title>Sequence of Gallionella enrichment culture.</title>
        <authorList>
            <person name="Poehlein A."/>
            <person name="Muehling M."/>
            <person name="Daniel R."/>
        </authorList>
    </citation>
    <scope>NUCLEOTIDE SEQUENCE</scope>
</reference>
<dbReference type="Pfam" id="PF00773">
    <property type="entry name" value="RNB"/>
    <property type="match status" value="2"/>
</dbReference>
<dbReference type="SUPFAM" id="SSF50249">
    <property type="entry name" value="Nucleic acid-binding proteins"/>
    <property type="match status" value="1"/>
</dbReference>
<dbReference type="InterPro" id="IPR001900">
    <property type="entry name" value="RNase_II/R"/>
</dbReference>
<keyword evidence="2" id="KW-0378">Hydrolase</keyword>
<dbReference type="EC" id="3.1.13.1" evidence="2"/>
<evidence type="ECO:0000313" key="2">
    <source>
        <dbReference type="EMBL" id="OIR17608.1"/>
    </source>
</evidence>
<proteinExistence type="predicted"/>
<sequence length="645" mass="72301">MNVFFEEDGSFKVASIMSETQGSLQIESVSGKRSKIKANNVLMRFETPLAGFMDSANAEADTLDVDFLWECCTEPDFGGEFVFDAFAQEYYGRKPTSIEAAAIGIKLHSAPIYFNRKGKGRYKAAPADILKAALAGLEKKRLLAEKMAGYVEQLKRNEMPEELMQKLDMLLHDPDKNSFEYKTVDAAANELHVSHLKLLQACGAIPSTHDFHLGAFLREHFAKGTAFNSEEVSAIPDDLPMADAEAFSIDDSTTTEIDDAFSIKQLENGITRVGIHISAPALGIAPDSTLDKDVMQRLSTVYIPGHKITMMPEAAIRPFSLDAGEIKPVLSLYLHVNADLTITQRDSKVELIKVADNLRHDTLEPFFNEATLASDSGHPYWEKLLFLFNLAESLEKARGKYDPTKPLQIDYNFYVNDGKISIVGRRRGSPMDKVVAELMIEANNQWGALLATHDVPGLYRAQTGGKVFMTTRAEPHIGLGVAQYAWSTSPLRRAVDLINQRQLISVILNTEPTYPKNSEALTTHMRNFEQTYQAYSEFQTKMERYCCLQYLIQEDIQNLHATVWRENLVRLDEVPYMTKVYGLPELKPGTRVSLQVQEIDTLMMELRTKFMGVLEDEPAQIVPIDMDAEQAELVTTSEESQEVPA</sequence>
<gene>
    <name evidence="2" type="primary">rnb_1</name>
    <name evidence="2" type="ORF">GALL_18260</name>
</gene>
<dbReference type="PANTHER" id="PTHR23355:SF9">
    <property type="entry name" value="DIS3-LIKE EXONUCLEASE 2"/>
    <property type="match status" value="1"/>
</dbReference>
<protein>
    <submittedName>
        <fullName evidence="2">Exoribonuclease 2</fullName>
        <ecNumber evidence="2">3.1.13.1</ecNumber>
    </submittedName>
</protein>
<accession>A0A1J5TN23</accession>
<dbReference type="InterPro" id="IPR012340">
    <property type="entry name" value="NA-bd_OB-fold"/>
</dbReference>
<dbReference type="AlphaFoldDB" id="A0A1J5TN23"/>
<dbReference type="GO" id="GO:0003723">
    <property type="term" value="F:RNA binding"/>
    <property type="evidence" value="ECO:0007669"/>
    <property type="project" value="InterPro"/>
</dbReference>
<evidence type="ECO:0000259" key="1">
    <source>
        <dbReference type="SMART" id="SM00955"/>
    </source>
</evidence>
<dbReference type="GO" id="GO:0005829">
    <property type="term" value="C:cytosol"/>
    <property type="evidence" value="ECO:0007669"/>
    <property type="project" value="TreeGrafter"/>
</dbReference>
<name>A0A1J5TN23_9ZZZZ</name>
<dbReference type="GO" id="GO:0006402">
    <property type="term" value="P:mRNA catabolic process"/>
    <property type="evidence" value="ECO:0007669"/>
    <property type="project" value="TreeGrafter"/>
</dbReference>
<feature type="domain" description="RNB" evidence="1">
    <location>
        <begin position="238"/>
        <end position="509"/>
    </location>
</feature>
<dbReference type="InterPro" id="IPR050180">
    <property type="entry name" value="RNR_Ribonuclease"/>
</dbReference>